<protein>
    <submittedName>
        <fullName evidence="2">UrcA family protein</fullName>
    </submittedName>
</protein>
<accession>A0A931H8M7</accession>
<dbReference type="AlphaFoldDB" id="A0A931H8M7"/>
<name>A0A931H8M7_9SPHN</name>
<evidence type="ECO:0000313" key="2">
    <source>
        <dbReference type="EMBL" id="MBH0111361.1"/>
    </source>
</evidence>
<organism evidence="2 3">
    <name type="scientific">Novosphingobium aureum</name>
    <dbReference type="NCBI Taxonomy" id="2792964"/>
    <lineage>
        <taxon>Bacteria</taxon>
        <taxon>Pseudomonadati</taxon>
        <taxon>Pseudomonadota</taxon>
        <taxon>Alphaproteobacteria</taxon>
        <taxon>Sphingomonadales</taxon>
        <taxon>Sphingomonadaceae</taxon>
        <taxon>Novosphingobium</taxon>
    </lineage>
</organism>
<proteinExistence type="predicted"/>
<comment type="caution">
    <text evidence="2">The sequence shown here is derived from an EMBL/GenBank/DDBJ whole genome shotgun (WGS) entry which is preliminary data.</text>
</comment>
<dbReference type="NCBIfam" id="TIGR04433">
    <property type="entry name" value="UrcA_uranyl"/>
    <property type="match status" value="1"/>
</dbReference>
<evidence type="ECO:0000256" key="1">
    <source>
        <dbReference type="SAM" id="SignalP"/>
    </source>
</evidence>
<keyword evidence="3" id="KW-1185">Reference proteome</keyword>
<gene>
    <name evidence="2" type="ORF">I5E68_00160</name>
</gene>
<dbReference type="EMBL" id="JADZGI010000001">
    <property type="protein sequence ID" value="MBH0111361.1"/>
    <property type="molecule type" value="Genomic_DNA"/>
</dbReference>
<feature type="chain" id="PRO_5037895173" evidence="1">
    <location>
        <begin position="28"/>
        <end position="107"/>
    </location>
</feature>
<reference evidence="2" key="1">
    <citation type="submission" date="2020-11" db="EMBL/GenBank/DDBJ databases">
        <title>Novosphingobium aureum sp. nov., a marine bacterium isolated from sediment of a salt flat.</title>
        <authorList>
            <person name="Yoo Y."/>
            <person name="Kim J.-J."/>
        </authorList>
    </citation>
    <scope>NUCLEOTIDE SEQUENCE</scope>
    <source>
        <strain evidence="2">YJ-S2-02</strain>
    </source>
</reference>
<keyword evidence="1" id="KW-0732">Signal</keyword>
<evidence type="ECO:0000313" key="3">
    <source>
        <dbReference type="Proteomes" id="UP000617634"/>
    </source>
</evidence>
<sequence>MFKKTAPLAAAMFGLIATAGIAAPAQAQEKMLVDYTDLDLTTADGQKTLERRLVKAARKVCKMDEHGPNSLIPATSSRTCYRNATEKAQGQMAVVIENAEQYSRLGG</sequence>
<dbReference type="InterPro" id="IPR030972">
    <property type="entry name" value="UrcA_uranyl"/>
</dbReference>
<feature type="signal peptide" evidence="1">
    <location>
        <begin position="1"/>
        <end position="27"/>
    </location>
</feature>
<dbReference type="Proteomes" id="UP000617634">
    <property type="component" value="Unassembled WGS sequence"/>
</dbReference>
<dbReference type="RefSeq" id="WP_197159687.1">
    <property type="nucleotide sequence ID" value="NZ_JADZGI010000001.1"/>
</dbReference>